<protein>
    <submittedName>
        <fullName evidence="8">M20/M25/M40 family metallo-hydrolase</fullName>
    </submittedName>
</protein>
<evidence type="ECO:0000313" key="9">
    <source>
        <dbReference type="Proteomes" id="UP001147653"/>
    </source>
</evidence>
<dbReference type="InterPro" id="IPR001261">
    <property type="entry name" value="ArgE/DapE_CS"/>
</dbReference>
<keyword evidence="5" id="KW-0862">Zinc</keyword>
<dbReference type="Gene3D" id="3.30.70.360">
    <property type="match status" value="1"/>
</dbReference>
<keyword evidence="3" id="KW-0479">Metal-binding</keyword>
<dbReference type="InterPro" id="IPR011650">
    <property type="entry name" value="Peptidase_M20_dimer"/>
</dbReference>
<reference evidence="8" key="1">
    <citation type="submission" date="2022-10" db="EMBL/GenBank/DDBJ databases">
        <title>The WGS of Solirubrobacter phytolaccae KCTC 29190.</title>
        <authorList>
            <person name="Jiang Z."/>
        </authorList>
    </citation>
    <scope>NUCLEOTIDE SEQUENCE</scope>
    <source>
        <strain evidence="8">KCTC 29190</strain>
    </source>
</reference>
<feature type="domain" description="Peptidase M20 dimerisation" evidence="7">
    <location>
        <begin position="215"/>
        <end position="367"/>
    </location>
</feature>
<sequence>MHRRSRFAALAVVVISLAGFAAPARAQNSEVVTILGDLVRINTSNPPGNEALVAEYLRTRLEPLGFQVDIVPTPTVGKAHLIARLPATAPDGRKPLLLAGHEDVVGVERPLWTVDPFAGVIRGDRLYGRGALDFKGGLAAFTVAAMRLAREGAPRTRDLILLAEADEEGGSYGTTWLAENHWPKIDASESLNEGGWIFAGGSGGARLMGITTIDKNSLSVTFRTRGTSTHSSRPLADSALRRLVRALDRVEHYDTAPRITPTARRYLRAWARTADAPTARRLRAITTTRRPAVRRRLADQLRDGQWGELFDGLVRNIFVPTIVDSGIRANVLPGTAEATVNMRMLPGQKPRPLIRELRRVVADPKVEITPIVSGDATVTETLDAFDKRARQAPTTTDTDLYRTLSQEGRRQWPGTVVTPALFEAGTDATPWRQRGIPVYGIYPYPINHADLLAMHGNDERVPIKGLEQGTDMLTRVLRRAIGGT</sequence>
<dbReference type="GO" id="GO:0046872">
    <property type="term" value="F:metal ion binding"/>
    <property type="evidence" value="ECO:0007669"/>
    <property type="project" value="UniProtKB-KW"/>
</dbReference>
<comment type="caution">
    <text evidence="8">The sequence shown here is derived from an EMBL/GenBank/DDBJ whole genome shotgun (WGS) entry which is preliminary data.</text>
</comment>
<dbReference type="Pfam" id="PF07687">
    <property type="entry name" value="M20_dimer"/>
    <property type="match status" value="1"/>
</dbReference>
<comment type="cofactor">
    <cofactor evidence="1">
        <name>Zn(2+)</name>
        <dbReference type="ChEBI" id="CHEBI:29105"/>
    </cofactor>
</comment>
<dbReference type="SUPFAM" id="SSF53187">
    <property type="entry name" value="Zn-dependent exopeptidases"/>
    <property type="match status" value="1"/>
</dbReference>
<dbReference type="GO" id="GO:0016787">
    <property type="term" value="F:hydrolase activity"/>
    <property type="evidence" value="ECO:0007669"/>
    <property type="project" value="UniProtKB-KW"/>
</dbReference>
<evidence type="ECO:0000259" key="7">
    <source>
        <dbReference type="Pfam" id="PF07687"/>
    </source>
</evidence>
<dbReference type="EMBL" id="JAPDDP010000007">
    <property type="protein sequence ID" value="MDA0179748.1"/>
    <property type="molecule type" value="Genomic_DNA"/>
</dbReference>
<evidence type="ECO:0000256" key="5">
    <source>
        <dbReference type="ARBA" id="ARBA00022833"/>
    </source>
</evidence>
<dbReference type="Gene3D" id="1.10.150.900">
    <property type="match status" value="1"/>
</dbReference>
<name>A0A9X3S707_9ACTN</name>
<feature type="chain" id="PRO_5040761519" evidence="6">
    <location>
        <begin position="27"/>
        <end position="484"/>
    </location>
</feature>
<dbReference type="AlphaFoldDB" id="A0A9X3S707"/>
<dbReference type="Pfam" id="PF01546">
    <property type="entry name" value="Peptidase_M20"/>
    <property type="match status" value="1"/>
</dbReference>
<organism evidence="8 9">
    <name type="scientific">Solirubrobacter phytolaccae</name>
    <dbReference type="NCBI Taxonomy" id="1404360"/>
    <lineage>
        <taxon>Bacteria</taxon>
        <taxon>Bacillati</taxon>
        <taxon>Actinomycetota</taxon>
        <taxon>Thermoleophilia</taxon>
        <taxon>Solirubrobacterales</taxon>
        <taxon>Solirubrobacteraceae</taxon>
        <taxon>Solirubrobacter</taxon>
    </lineage>
</organism>
<evidence type="ECO:0000256" key="2">
    <source>
        <dbReference type="ARBA" id="ARBA00006247"/>
    </source>
</evidence>
<keyword evidence="6" id="KW-0732">Signal</keyword>
<proteinExistence type="inferred from homology"/>
<dbReference type="InterPro" id="IPR050072">
    <property type="entry name" value="Peptidase_M20A"/>
</dbReference>
<evidence type="ECO:0000256" key="3">
    <source>
        <dbReference type="ARBA" id="ARBA00022723"/>
    </source>
</evidence>
<comment type="similarity">
    <text evidence="2">Belongs to the peptidase M20A family.</text>
</comment>
<evidence type="ECO:0000256" key="4">
    <source>
        <dbReference type="ARBA" id="ARBA00022801"/>
    </source>
</evidence>
<dbReference type="Gene3D" id="3.40.630.10">
    <property type="entry name" value="Zn peptidases"/>
    <property type="match status" value="1"/>
</dbReference>
<dbReference type="InterPro" id="IPR002933">
    <property type="entry name" value="Peptidase_M20"/>
</dbReference>
<evidence type="ECO:0000256" key="1">
    <source>
        <dbReference type="ARBA" id="ARBA00001947"/>
    </source>
</evidence>
<dbReference type="RefSeq" id="WP_270024053.1">
    <property type="nucleotide sequence ID" value="NZ_JAPDDP010000007.1"/>
</dbReference>
<gene>
    <name evidence="8" type="ORF">OJ997_05545</name>
</gene>
<dbReference type="PANTHER" id="PTHR43808">
    <property type="entry name" value="ACETYLORNITHINE DEACETYLASE"/>
    <property type="match status" value="1"/>
</dbReference>
<feature type="signal peptide" evidence="6">
    <location>
        <begin position="1"/>
        <end position="26"/>
    </location>
</feature>
<keyword evidence="4" id="KW-0378">Hydrolase</keyword>
<dbReference type="PANTHER" id="PTHR43808:SF8">
    <property type="entry name" value="PEPTIDASE M20 DIMERISATION DOMAIN-CONTAINING PROTEIN"/>
    <property type="match status" value="1"/>
</dbReference>
<evidence type="ECO:0000313" key="8">
    <source>
        <dbReference type="EMBL" id="MDA0179748.1"/>
    </source>
</evidence>
<keyword evidence="9" id="KW-1185">Reference proteome</keyword>
<accession>A0A9X3S707</accession>
<dbReference type="PROSITE" id="PS00758">
    <property type="entry name" value="ARGE_DAPE_CPG2_1"/>
    <property type="match status" value="1"/>
</dbReference>
<dbReference type="Proteomes" id="UP001147653">
    <property type="component" value="Unassembled WGS sequence"/>
</dbReference>
<dbReference type="SUPFAM" id="SSF55031">
    <property type="entry name" value="Bacterial exopeptidase dimerisation domain"/>
    <property type="match status" value="1"/>
</dbReference>
<dbReference type="InterPro" id="IPR036264">
    <property type="entry name" value="Bact_exopeptidase_dim_dom"/>
</dbReference>
<evidence type="ECO:0000256" key="6">
    <source>
        <dbReference type="SAM" id="SignalP"/>
    </source>
</evidence>